<gene>
    <name evidence="1" type="ORF">G5I_07037</name>
</gene>
<dbReference type="EMBL" id="GL888218">
    <property type="protein sequence ID" value="EGI64530.1"/>
    <property type="molecule type" value="Genomic_DNA"/>
</dbReference>
<sequence>MHKVVATRLYVQNAKRAAIEVETISHADEVWPITACQTMPLTIARYRASIEGLADKTDNLPLSEPQEAGRDGCFFSPFQTPDNRSLSSNKTEDITRLPAQVTKFWLSWTVTSITIYQPMAFPKPYENSWSKGIPLSVVDRARKI</sequence>
<accession>F4WMQ3</accession>
<protein>
    <submittedName>
        <fullName evidence="1">Uncharacterized protein</fullName>
    </submittedName>
</protein>
<reference evidence="1" key="1">
    <citation type="submission" date="2011-02" db="EMBL/GenBank/DDBJ databases">
        <title>The genome of the leaf-cutting ant Acromyrmex echinatior suggests key adaptations to social evolution and fungus farming.</title>
        <authorList>
            <person name="Nygaard S."/>
            <person name="Zhang G."/>
        </authorList>
    </citation>
    <scope>NUCLEOTIDE SEQUENCE</scope>
</reference>
<dbReference type="Proteomes" id="UP000007755">
    <property type="component" value="Unassembled WGS sequence"/>
</dbReference>
<proteinExistence type="predicted"/>
<organism evidence="2">
    <name type="scientific">Acromyrmex echinatior</name>
    <name type="common">Panamanian leafcutter ant</name>
    <name type="synonym">Acromyrmex octospinosus echinatior</name>
    <dbReference type="NCBI Taxonomy" id="103372"/>
    <lineage>
        <taxon>Eukaryota</taxon>
        <taxon>Metazoa</taxon>
        <taxon>Ecdysozoa</taxon>
        <taxon>Arthropoda</taxon>
        <taxon>Hexapoda</taxon>
        <taxon>Insecta</taxon>
        <taxon>Pterygota</taxon>
        <taxon>Neoptera</taxon>
        <taxon>Endopterygota</taxon>
        <taxon>Hymenoptera</taxon>
        <taxon>Apocrita</taxon>
        <taxon>Aculeata</taxon>
        <taxon>Formicoidea</taxon>
        <taxon>Formicidae</taxon>
        <taxon>Myrmicinae</taxon>
        <taxon>Acromyrmex</taxon>
    </lineage>
</organism>
<dbReference type="InParanoid" id="F4WMQ3"/>
<dbReference type="AlphaFoldDB" id="F4WMQ3"/>
<keyword evidence="2" id="KW-1185">Reference proteome</keyword>
<evidence type="ECO:0000313" key="2">
    <source>
        <dbReference type="Proteomes" id="UP000007755"/>
    </source>
</evidence>
<evidence type="ECO:0000313" key="1">
    <source>
        <dbReference type="EMBL" id="EGI64530.1"/>
    </source>
</evidence>
<name>F4WMQ3_ACREC</name>